<dbReference type="EMBL" id="QGNW01001400">
    <property type="protein sequence ID" value="RVW42619.1"/>
    <property type="molecule type" value="Genomic_DNA"/>
</dbReference>
<evidence type="ECO:0000313" key="2">
    <source>
        <dbReference type="EMBL" id="RVX03514.1"/>
    </source>
</evidence>
<evidence type="ECO:0000313" key="1">
    <source>
        <dbReference type="EMBL" id="RVW42619.1"/>
    </source>
</evidence>
<name>A0A438J3H4_VITVI</name>
<accession>A0A438J3H4</accession>
<protein>
    <submittedName>
        <fullName evidence="2">Uncharacterized protein</fullName>
    </submittedName>
</protein>
<dbReference type="AlphaFoldDB" id="A0A438J3H4"/>
<sequence length="104" mass="11794">MGQPEALASSKLSGRLNHGFYSTSYSDFLSGRFGEHFNDKMILLPTDMHCQPVPNNTPQLHIFDLLHDGLCSETTMPLEPCWKLVYLGKSLHFPSSKFPNLWPE</sequence>
<gene>
    <name evidence="2" type="ORF">CK203_027824</name>
    <name evidence="1" type="ORF">CK203_115771</name>
</gene>
<comment type="caution">
    <text evidence="2">The sequence shown here is derived from an EMBL/GenBank/DDBJ whole genome shotgun (WGS) entry which is preliminary data.</text>
</comment>
<proteinExistence type="predicted"/>
<dbReference type="Proteomes" id="UP000288805">
    <property type="component" value="Unassembled WGS sequence"/>
</dbReference>
<dbReference type="EMBL" id="QGNW01000065">
    <property type="protein sequence ID" value="RVX03514.1"/>
    <property type="molecule type" value="Genomic_DNA"/>
</dbReference>
<organism evidence="2 3">
    <name type="scientific">Vitis vinifera</name>
    <name type="common">Grape</name>
    <dbReference type="NCBI Taxonomy" id="29760"/>
    <lineage>
        <taxon>Eukaryota</taxon>
        <taxon>Viridiplantae</taxon>
        <taxon>Streptophyta</taxon>
        <taxon>Embryophyta</taxon>
        <taxon>Tracheophyta</taxon>
        <taxon>Spermatophyta</taxon>
        <taxon>Magnoliopsida</taxon>
        <taxon>eudicotyledons</taxon>
        <taxon>Gunneridae</taxon>
        <taxon>Pentapetalae</taxon>
        <taxon>rosids</taxon>
        <taxon>Vitales</taxon>
        <taxon>Vitaceae</taxon>
        <taxon>Viteae</taxon>
        <taxon>Vitis</taxon>
    </lineage>
</organism>
<reference evidence="2 3" key="1">
    <citation type="journal article" date="2018" name="PLoS Genet.">
        <title>Population sequencing reveals clonal diversity and ancestral inbreeding in the grapevine cultivar Chardonnay.</title>
        <authorList>
            <person name="Roach M.J."/>
            <person name="Johnson D.L."/>
            <person name="Bohlmann J."/>
            <person name="van Vuuren H.J."/>
            <person name="Jones S.J."/>
            <person name="Pretorius I.S."/>
            <person name="Schmidt S.A."/>
            <person name="Borneman A.R."/>
        </authorList>
    </citation>
    <scope>NUCLEOTIDE SEQUENCE [LARGE SCALE GENOMIC DNA]</scope>
    <source>
        <strain evidence="3">cv. Chardonnay</strain>
        <strain evidence="2">I10V1</strain>
        <tissue evidence="2">Leaf</tissue>
    </source>
</reference>
<evidence type="ECO:0000313" key="3">
    <source>
        <dbReference type="Proteomes" id="UP000288805"/>
    </source>
</evidence>